<keyword evidence="2" id="KW-1185">Reference proteome</keyword>
<dbReference type="RefSeq" id="WP_220608311.1">
    <property type="nucleotide sequence ID" value="NZ_CP080598.1"/>
</dbReference>
<protein>
    <submittedName>
        <fullName evidence="1">Uncharacterized protein</fullName>
    </submittedName>
</protein>
<proteinExistence type="predicted"/>
<reference evidence="1 2" key="1">
    <citation type="journal article" date="2022" name="J. Am. Chem. Soc.">
        <title>Biosynthesis of Guanitoxin Enables Global Environmental Detection in Freshwater Cyanobacteria.</title>
        <authorList>
            <person name="Lima S.T."/>
            <person name="Fallon T.R."/>
            <person name="Cordoza J.L."/>
            <person name="Chekan J.R."/>
            <person name="Delbaje E."/>
            <person name="Hopiavuori A.R."/>
            <person name="Alvarenga D.O."/>
            <person name="Wood S.M."/>
            <person name="Luhavaya H."/>
            <person name="Baumgartner J.T."/>
            <person name="Dorr F.A."/>
            <person name="Etchegaray A."/>
            <person name="Pinto E."/>
            <person name="McKinnie S.M.K."/>
            <person name="Fiore M.F."/>
            <person name="Moore B.S."/>
        </authorList>
    </citation>
    <scope>NUCLEOTIDE SEQUENCE [LARGE SCALE GENOMIC DNA]</scope>
    <source>
        <strain evidence="1 2">ITEP-024</strain>
    </source>
</reference>
<dbReference type="Proteomes" id="UP000826540">
    <property type="component" value="Chromosome"/>
</dbReference>
<evidence type="ECO:0000313" key="2">
    <source>
        <dbReference type="Proteomes" id="UP000826540"/>
    </source>
</evidence>
<organism evidence="1 2">
    <name type="scientific">Sphaerospermopsis torques-reginae ITEP-024</name>
    <dbReference type="NCBI Taxonomy" id="984208"/>
    <lineage>
        <taxon>Bacteria</taxon>
        <taxon>Bacillati</taxon>
        <taxon>Cyanobacteriota</taxon>
        <taxon>Cyanophyceae</taxon>
        <taxon>Nostocales</taxon>
        <taxon>Aphanizomenonaceae</taxon>
        <taxon>Sphaerospermopsis</taxon>
        <taxon>Sphaerospermopsis torques-reginae</taxon>
    </lineage>
</organism>
<dbReference type="EMBL" id="CP080598">
    <property type="protein sequence ID" value="QYX30063.1"/>
    <property type="molecule type" value="Genomic_DNA"/>
</dbReference>
<name>A0ABX8WUH0_9CYAN</name>
<accession>A0ABX8WUH0</accession>
<gene>
    <name evidence="1" type="ORF">K2F26_13935</name>
</gene>
<evidence type="ECO:0000313" key="1">
    <source>
        <dbReference type="EMBL" id="QYX30063.1"/>
    </source>
</evidence>
<sequence>MPLPEGFSEWEHLQDKIRLYHNKLVKNYFKNQADDDISTPKAGLKHACLIKDNDTTAMTQLRLWLFEVTVGHAQSLHPPIYGIPVHEFQGETKFKPQVHLHFQERYPFIADRLRPVVGQISFRLMDESASTYSRAKAEVLAKDIKREFGNPIFVWNKGKFVYHYRDDEKGYRFKLYVPSKAEGERVTRAVLSIRGHSFNDDFSDYVENTRTYPNNPGNHTIYGQSVPKPVQRPTADVRFRYAQLHLHGRTKVINLVATPEVALRQVIEKLTSV</sequence>